<dbReference type="STRING" id="83765.SAMN05660284_00165"/>
<dbReference type="GO" id="GO:0003723">
    <property type="term" value="F:RNA binding"/>
    <property type="evidence" value="ECO:0007669"/>
    <property type="project" value="UniProtKB-KW"/>
</dbReference>
<evidence type="ECO:0000256" key="7">
    <source>
        <dbReference type="ARBA" id="ARBA00019379"/>
    </source>
</evidence>
<feature type="binding site" evidence="18">
    <location>
        <begin position="302"/>
        <end position="304"/>
    </location>
    <ligand>
        <name>substrate</name>
    </ligand>
</feature>
<accession>A0A1I4V882</accession>
<dbReference type="InterPro" id="IPR001030">
    <property type="entry name" value="Acoase/IPM_deHydtase_lsu_aba"/>
</dbReference>
<evidence type="ECO:0000256" key="13">
    <source>
        <dbReference type="ARBA" id="ARBA00023014"/>
    </source>
</evidence>
<dbReference type="GO" id="GO:0047456">
    <property type="term" value="F:2-methylisocitrate dehydratase activity"/>
    <property type="evidence" value="ECO:0007669"/>
    <property type="project" value="UniProtKB-EC"/>
</dbReference>
<comment type="similarity">
    <text evidence="4 16">Belongs to the aconitase/IPM isomerase family.</text>
</comment>
<sequence length="912" mass="98828">MLNRRSFIIRSAATTAAATIAVTSQAEAKEVAVKGKGSAAKAGALASIPMDAAKSKSIILEAYRKHAAERAAMGIPPLPLSPEQVAAVAFLLRNPPKGEEAFLLDLITHRVPPGVYDASRVKADFLSAIALGKDKSPVISRQKATELLGTMQGGYNVQTLVALLNDKTLGTVAAAALKKTILMFGAFNDVKALAAKGNPNAKAVMRSWAEAEWFTVNPEVPKSIKLTVFKLAGETNTGDLSPDPDANTRADIPLHALSMMKFGRPGVTPDEVGKRGPMKQLDALRAKGNPIVFAGDVLGPGSSRKSATNNVIWWTGKDIPFVPNKRYGGFVFGGKLAPIFYNTMQDSGALPIEMDVSRLEMGDVVELRPYEGKVLRNGEVVAQFKLKTEVLLDAVRAGGRIPLVIGRKLTDDARKALGMAPSTLFRKPKVPVDTGKGFTLAQKVVGLACGLPRGKGVRPGTYCEPKMSTVGSQDTTGTLTRDEIMDLACLKFSADLVMESFCHTNAYPKPSDVKLHATLPKFFTDRNGVALRVHDGVLHTWLNRMAIPETVGSGGDSHTRYPLGVYFPAGSGLVAFGAATGFMPLDMPESVLVRFKGEMQPGVTLRDLVNAIPYYAFKQGHMTIEKKGKKNVFSGRILEIEGLPNLTPEQAFEISDSTAERSAEACMVRLNKEPIVEYMKSNVALLKWMVANGYQDRNTLQRRIKEMEAWLKNPQIMEPDADAEYAAIIEIDLAEITEPLLACPNDPDDIKPLSAVAGTKVDETFIGSCQVNIGHFRAAAHLLKGHPGIPTRLWIVPPSKMDADLLNKEGYFAEFGAAGARIEPPGCSLCFGNQARARPNTTVVSTSTRNFNNRMGTGTKVFLASPELTAITAWMGKLPTKAEYLAEMKKIEKDSAKIYRYLNFHKMPEYKV</sequence>
<evidence type="ECO:0000256" key="5">
    <source>
        <dbReference type="ARBA" id="ARBA00012926"/>
    </source>
</evidence>
<keyword evidence="9 16" id="KW-0816">Tricarboxylic acid cycle</keyword>
<dbReference type="GO" id="GO:0019629">
    <property type="term" value="P:propionate catabolic process, 2-methylcitrate cycle"/>
    <property type="evidence" value="ECO:0007669"/>
    <property type="project" value="TreeGrafter"/>
</dbReference>
<dbReference type="FunFam" id="3.20.19.10:FF:000004">
    <property type="entry name" value="Aconitate hydratase B"/>
    <property type="match status" value="1"/>
</dbReference>
<dbReference type="PIRSF" id="PIRSF036687">
    <property type="entry name" value="AcnB"/>
    <property type="match status" value="1"/>
</dbReference>
<dbReference type="GO" id="GO:0051539">
    <property type="term" value="F:4 iron, 4 sulfur cluster binding"/>
    <property type="evidence" value="ECO:0007669"/>
    <property type="project" value="UniProtKB-KW"/>
</dbReference>
<evidence type="ECO:0000256" key="8">
    <source>
        <dbReference type="ARBA" id="ARBA00022485"/>
    </source>
</evidence>
<evidence type="ECO:0000259" key="19">
    <source>
        <dbReference type="Pfam" id="PF00330"/>
    </source>
</evidence>
<dbReference type="AlphaFoldDB" id="A0A1I4V882"/>
<reference evidence="23" key="1">
    <citation type="submission" date="2016-10" db="EMBL/GenBank/DDBJ databases">
        <authorList>
            <person name="Varghese N."/>
            <person name="Submissions S."/>
        </authorList>
    </citation>
    <scope>NUCLEOTIDE SEQUENCE [LARGE SCALE GENOMIC DNA]</scope>
    <source>
        <strain evidence="23">DSM 6150</strain>
    </source>
</reference>
<dbReference type="SUPFAM" id="SSF53732">
    <property type="entry name" value="Aconitase iron-sulfur domain"/>
    <property type="match status" value="1"/>
</dbReference>
<evidence type="ECO:0000259" key="20">
    <source>
        <dbReference type="Pfam" id="PF06434"/>
    </source>
</evidence>
<keyword evidence="14 16" id="KW-0456">Lyase</keyword>
<comment type="pathway">
    <text evidence="2 16">Carbohydrate metabolism; tricarboxylic acid cycle; isocitrate from oxaloacetate: step 2/2.</text>
</comment>
<evidence type="ECO:0000256" key="12">
    <source>
        <dbReference type="ARBA" id="ARBA00023004"/>
    </source>
</evidence>
<dbReference type="Gene3D" id="3.40.1060.10">
    <property type="entry name" value="Aconitase, Domain 2"/>
    <property type="match status" value="1"/>
</dbReference>
<evidence type="ECO:0000256" key="16">
    <source>
        <dbReference type="PIRNR" id="PIRNR036687"/>
    </source>
</evidence>
<evidence type="ECO:0000256" key="9">
    <source>
        <dbReference type="ARBA" id="ARBA00022532"/>
    </source>
</evidence>
<dbReference type="PANTHER" id="PTHR43160">
    <property type="entry name" value="ACONITATE HYDRATASE B"/>
    <property type="match status" value="1"/>
</dbReference>
<dbReference type="Gene3D" id="3.30.499.10">
    <property type="entry name" value="Aconitase, domain 3"/>
    <property type="match status" value="2"/>
</dbReference>
<comment type="cofactor">
    <cofactor evidence="17">
        <name>[4Fe-4S] cluster</name>
        <dbReference type="ChEBI" id="CHEBI:49883"/>
    </cofactor>
    <text evidence="17">Binds 1 [4Fe-4S] cluster per subunit.</text>
</comment>
<dbReference type="Proteomes" id="UP000242869">
    <property type="component" value="Unassembled WGS sequence"/>
</dbReference>
<name>A0A1I4V882_9NEIS</name>
<evidence type="ECO:0000256" key="11">
    <source>
        <dbReference type="ARBA" id="ARBA00022884"/>
    </source>
</evidence>
<dbReference type="InterPro" id="IPR015928">
    <property type="entry name" value="Aconitase/3IPM_dehydase_swvl"/>
</dbReference>
<feature type="domain" description="Aconitase B HEAT-like" evidence="21">
    <location>
        <begin position="62"/>
        <end position="214"/>
    </location>
</feature>
<feature type="binding site" evidence="17">
    <location>
        <position position="827"/>
    </location>
    <ligand>
        <name>[4Fe-4S] cluster</name>
        <dbReference type="ChEBI" id="CHEBI:49883"/>
    </ligand>
</feature>
<gene>
    <name evidence="22" type="ORF">SAMN05660284_00165</name>
</gene>
<keyword evidence="8 17" id="KW-0004">4Fe-4S</keyword>
<dbReference type="GO" id="GO:0005829">
    <property type="term" value="C:cytosol"/>
    <property type="evidence" value="ECO:0007669"/>
    <property type="project" value="InterPro"/>
</dbReference>
<evidence type="ECO:0000256" key="18">
    <source>
        <dbReference type="PIRSR" id="PIRSR036687-2"/>
    </source>
</evidence>
<evidence type="ECO:0000259" key="21">
    <source>
        <dbReference type="Pfam" id="PF11791"/>
    </source>
</evidence>
<feature type="binding site" evidence="17">
    <location>
        <position position="830"/>
    </location>
    <ligand>
        <name>[4Fe-4S] cluster</name>
        <dbReference type="ChEBI" id="CHEBI:49883"/>
    </ligand>
</feature>
<proteinExistence type="inferred from homology"/>
<evidence type="ECO:0000256" key="2">
    <source>
        <dbReference type="ARBA" id="ARBA00004717"/>
    </source>
</evidence>
<dbReference type="EC" id="4.2.1.99" evidence="6 16"/>
<dbReference type="Pfam" id="PF00330">
    <property type="entry name" value="Aconitase"/>
    <property type="match status" value="1"/>
</dbReference>
<feature type="binding site" evidence="18">
    <location>
        <position position="854"/>
    </location>
    <ligand>
        <name>substrate</name>
    </ligand>
</feature>
<comment type="catalytic activity">
    <reaction evidence="1 16">
        <text>(2S,3R)-3-hydroxybutane-1,2,3-tricarboxylate = 2-methyl-cis-aconitate + H2O</text>
        <dbReference type="Rhea" id="RHEA:17941"/>
        <dbReference type="ChEBI" id="CHEBI:15377"/>
        <dbReference type="ChEBI" id="CHEBI:57429"/>
        <dbReference type="ChEBI" id="CHEBI:57872"/>
        <dbReference type="EC" id="4.2.1.99"/>
    </reaction>
</comment>
<evidence type="ECO:0000256" key="14">
    <source>
        <dbReference type="ARBA" id="ARBA00023239"/>
    </source>
</evidence>
<dbReference type="Pfam" id="PF06434">
    <property type="entry name" value="Aconitase_2_N"/>
    <property type="match status" value="1"/>
</dbReference>
<dbReference type="Gene3D" id="1.25.40.310">
    <property type="entry name" value="Aconitate B, HEAT-like domain"/>
    <property type="match status" value="1"/>
</dbReference>
<feature type="domain" description="Aconitase B swivel" evidence="20">
    <location>
        <begin position="226"/>
        <end position="438"/>
    </location>
</feature>
<dbReference type="GO" id="GO:0006099">
    <property type="term" value="P:tricarboxylic acid cycle"/>
    <property type="evidence" value="ECO:0007669"/>
    <property type="project" value="UniProtKB-UniPathway"/>
</dbReference>
<dbReference type="NCBIfam" id="TIGR00117">
    <property type="entry name" value="acnB"/>
    <property type="match status" value="1"/>
</dbReference>
<comment type="pathway">
    <text evidence="3">Organic acid metabolism; propanoate degradation.</text>
</comment>
<dbReference type="InterPro" id="IPR050926">
    <property type="entry name" value="Aconitase/IPM_isomerase"/>
</dbReference>
<keyword evidence="11" id="KW-0694">RNA-binding</keyword>
<evidence type="ECO:0000256" key="6">
    <source>
        <dbReference type="ARBA" id="ARBA00013250"/>
    </source>
</evidence>
<dbReference type="Gene3D" id="3.20.19.10">
    <property type="entry name" value="Aconitase, domain 4"/>
    <property type="match status" value="1"/>
</dbReference>
<dbReference type="InterPro" id="IPR036008">
    <property type="entry name" value="Aconitase_4Fe-4S_dom"/>
</dbReference>
<dbReference type="EMBL" id="FOVE01000001">
    <property type="protein sequence ID" value="SFM97358.1"/>
    <property type="molecule type" value="Genomic_DNA"/>
</dbReference>
<keyword evidence="10 17" id="KW-0479">Metal-binding</keyword>
<dbReference type="UniPathway" id="UPA00223">
    <property type="reaction ID" value="UER00718"/>
</dbReference>
<dbReference type="EC" id="4.2.1.3" evidence="5 16"/>
<dbReference type="Pfam" id="PF11791">
    <property type="entry name" value="Aconitase_B_N"/>
    <property type="match status" value="1"/>
</dbReference>
<dbReference type="InterPro" id="IPR015929">
    <property type="entry name" value="Aconitase_B_swivel"/>
</dbReference>
<evidence type="ECO:0000256" key="4">
    <source>
        <dbReference type="ARBA" id="ARBA00007185"/>
    </source>
</evidence>
<feature type="binding site" evidence="18">
    <location>
        <position position="557"/>
    </location>
    <ligand>
        <name>substrate</name>
    </ligand>
</feature>
<comment type="catalytic activity">
    <reaction evidence="15 16">
        <text>citrate = D-threo-isocitrate</text>
        <dbReference type="Rhea" id="RHEA:10336"/>
        <dbReference type="ChEBI" id="CHEBI:15562"/>
        <dbReference type="ChEBI" id="CHEBI:16947"/>
        <dbReference type="EC" id="4.2.1.3"/>
    </reaction>
</comment>
<protein>
    <recommendedName>
        <fullName evidence="7 16">Aconitate hydratase B</fullName>
        <ecNumber evidence="5 16">4.2.1.3</ecNumber>
        <ecNumber evidence="6 16">4.2.1.99</ecNumber>
    </recommendedName>
    <alternativeName>
        <fullName evidence="16">2-methylisocitrate dehydratase</fullName>
    </alternativeName>
</protein>
<dbReference type="PROSITE" id="PS51318">
    <property type="entry name" value="TAT"/>
    <property type="match status" value="1"/>
</dbReference>
<dbReference type="UniPathway" id="UPA00946"/>
<dbReference type="InterPro" id="IPR015931">
    <property type="entry name" value="Acnase/IPM_dHydase_lsu_aba_1/3"/>
</dbReference>
<keyword evidence="13 17" id="KW-0411">Iron-sulfur</keyword>
<dbReference type="GO" id="GO:0003994">
    <property type="term" value="F:aconitate hydratase activity"/>
    <property type="evidence" value="ECO:0007669"/>
    <property type="project" value="UniProtKB-EC"/>
</dbReference>
<evidence type="ECO:0000256" key="10">
    <source>
        <dbReference type="ARBA" id="ARBA00022723"/>
    </source>
</evidence>
<dbReference type="InterPro" id="IPR015932">
    <property type="entry name" value="Aconitase_dom2"/>
</dbReference>
<dbReference type="SUPFAM" id="SSF52016">
    <property type="entry name" value="LeuD/IlvD-like"/>
    <property type="match status" value="1"/>
</dbReference>
<dbReference type="CDD" id="cd01576">
    <property type="entry name" value="AcnB_Swivel"/>
    <property type="match status" value="1"/>
</dbReference>
<evidence type="ECO:0000256" key="15">
    <source>
        <dbReference type="ARBA" id="ARBA00023501"/>
    </source>
</evidence>
<evidence type="ECO:0000313" key="22">
    <source>
        <dbReference type="EMBL" id="SFM97358.1"/>
    </source>
</evidence>
<feature type="binding site" evidence="17">
    <location>
        <position position="769"/>
    </location>
    <ligand>
        <name>[4Fe-4S] cluster</name>
        <dbReference type="ChEBI" id="CHEBI:49883"/>
    </ligand>
</feature>
<feature type="binding site" evidence="18">
    <location>
        <position position="249"/>
    </location>
    <ligand>
        <name>substrate</name>
    </ligand>
</feature>
<organism evidence="22 23">
    <name type="scientific">Formivibrio citricus</name>
    <dbReference type="NCBI Taxonomy" id="83765"/>
    <lineage>
        <taxon>Bacteria</taxon>
        <taxon>Pseudomonadati</taxon>
        <taxon>Pseudomonadota</taxon>
        <taxon>Betaproteobacteria</taxon>
        <taxon>Neisseriales</taxon>
        <taxon>Chitinibacteraceae</taxon>
        <taxon>Formivibrio</taxon>
    </lineage>
</organism>
<keyword evidence="23" id="KW-1185">Reference proteome</keyword>
<keyword evidence="12 17" id="KW-0408">Iron</keyword>
<dbReference type="InterPro" id="IPR015933">
    <property type="entry name" value="Aconitase_B_HEAT-like_dom"/>
</dbReference>
<feature type="domain" description="Aconitase/3-isopropylmalate dehydratase large subunit alpha/beta/alpha" evidence="19">
    <location>
        <begin position="530"/>
        <end position="876"/>
    </location>
</feature>
<feature type="binding site" evidence="18">
    <location>
        <position position="849"/>
    </location>
    <ligand>
        <name>substrate</name>
    </ligand>
</feature>
<dbReference type="InterPro" id="IPR004406">
    <property type="entry name" value="Aconitase_B"/>
</dbReference>
<dbReference type="InterPro" id="IPR006311">
    <property type="entry name" value="TAT_signal"/>
</dbReference>
<dbReference type="PANTHER" id="PTHR43160:SF4">
    <property type="entry name" value="ACONITATE HYDRATASE B"/>
    <property type="match status" value="1"/>
</dbReference>
<feature type="binding site" evidence="18">
    <location>
        <begin position="473"/>
        <end position="475"/>
    </location>
    <ligand>
        <name>substrate</name>
    </ligand>
</feature>
<evidence type="ECO:0000256" key="1">
    <source>
        <dbReference type="ARBA" id="ARBA00000118"/>
    </source>
</evidence>
<dbReference type="SUPFAM" id="SSF74778">
    <property type="entry name" value="Aconitase B, N-terminal domain"/>
    <property type="match status" value="1"/>
</dbReference>
<evidence type="ECO:0000256" key="3">
    <source>
        <dbReference type="ARBA" id="ARBA00005026"/>
    </source>
</evidence>
<dbReference type="InterPro" id="IPR036288">
    <property type="entry name" value="Aconitase_B_HEAT-like_dom_sf"/>
</dbReference>
<dbReference type="NCBIfam" id="NF006690">
    <property type="entry name" value="PRK09238.1"/>
    <property type="match status" value="1"/>
</dbReference>
<dbReference type="CDD" id="cd01581">
    <property type="entry name" value="AcnB"/>
    <property type="match status" value="1"/>
</dbReference>
<evidence type="ECO:0000313" key="23">
    <source>
        <dbReference type="Proteomes" id="UP000242869"/>
    </source>
</evidence>
<dbReference type="GO" id="GO:0046872">
    <property type="term" value="F:metal ion binding"/>
    <property type="evidence" value="ECO:0007669"/>
    <property type="project" value="UniProtKB-KW"/>
</dbReference>
<evidence type="ECO:0000256" key="17">
    <source>
        <dbReference type="PIRSR" id="PIRSR036687-1"/>
    </source>
</evidence>
<dbReference type="FunFam" id="1.25.40.310:FF:000001">
    <property type="entry name" value="Aconitate hydratase B"/>
    <property type="match status" value="1"/>
</dbReference>